<dbReference type="Gene3D" id="3.10.129.10">
    <property type="entry name" value="Hotdog Thioesterase"/>
    <property type="match status" value="1"/>
</dbReference>
<dbReference type="InterPro" id="IPR029069">
    <property type="entry name" value="HotDog_dom_sf"/>
</dbReference>
<dbReference type="InterPro" id="IPR050563">
    <property type="entry name" value="4-hydroxybenzoyl-CoA_TE"/>
</dbReference>
<dbReference type="SUPFAM" id="SSF54637">
    <property type="entry name" value="Thioesterase/thiol ester dehydrase-isomerase"/>
    <property type="match status" value="1"/>
</dbReference>
<dbReference type="OrthoDB" id="9799036at2"/>
<accession>D6XSY1</accession>
<sequence>MALPAYIENLETWTEEFAYFFPVNVRFSETDAFGHLNNTNTFVYFEHGRISFFKQIGLMQEWMSRETNAIPVTADLHCDYMKQVYFDEELRIGVKLNRVGTSSMDIHYVALNRKDEVCFTGRGTIVQVSKVTGKGEPWTESEKEMLEATMPQR</sequence>
<evidence type="ECO:0000313" key="2">
    <source>
        <dbReference type="Proteomes" id="UP000000271"/>
    </source>
</evidence>
<dbReference type="EMBL" id="CP001791">
    <property type="protein sequence ID" value="ADH98917.1"/>
    <property type="molecule type" value="Genomic_DNA"/>
</dbReference>
<dbReference type="GO" id="GO:0047617">
    <property type="term" value="F:fatty acyl-CoA hydrolase activity"/>
    <property type="evidence" value="ECO:0007669"/>
    <property type="project" value="TreeGrafter"/>
</dbReference>
<dbReference type="PANTHER" id="PTHR31793">
    <property type="entry name" value="4-HYDROXYBENZOYL-COA THIOESTERASE FAMILY MEMBER"/>
    <property type="match status" value="1"/>
</dbReference>
<dbReference type="Pfam" id="PF13279">
    <property type="entry name" value="4HBT_2"/>
    <property type="match status" value="1"/>
</dbReference>
<dbReference type="STRING" id="439292.Bsel_1405"/>
<dbReference type="HOGENOM" id="CLU_101141_2_2_9"/>
<evidence type="ECO:0000313" key="1">
    <source>
        <dbReference type="EMBL" id="ADH98917.1"/>
    </source>
</evidence>
<dbReference type="eggNOG" id="COG0824">
    <property type="taxonomic scope" value="Bacteria"/>
</dbReference>
<dbReference type="Proteomes" id="UP000000271">
    <property type="component" value="Chromosome"/>
</dbReference>
<dbReference type="CDD" id="cd00586">
    <property type="entry name" value="4HBT"/>
    <property type="match status" value="1"/>
</dbReference>
<dbReference type="KEGG" id="bse:Bsel_1405"/>
<dbReference type="RefSeq" id="WP_013172341.1">
    <property type="nucleotide sequence ID" value="NC_014219.1"/>
</dbReference>
<reference evidence="1" key="1">
    <citation type="submission" date="2009-10" db="EMBL/GenBank/DDBJ databases">
        <title>Complete sequence of Bacillus selenitireducens MLS10.</title>
        <authorList>
            <consortium name="US DOE Joint Genome Institute"/>
            <person name="Lucas S."/>
            <person name="Copeland A."/>
            <person name="Lapidus A."/>
            <person name="Glavina del Rio T."/>
            <person name="Dalin E."/>
            <person name="Tice H."/>
            <person name="Bruce D."/>
            <person name="Goodwin L."/>
            <person name="Pitluck S."/>
            <person name="Sims D."/>
            <person name="Brettin T."/>
            <person name="Detter J.C."/>
            <person name="Han C."/>
            <person name="Larimer F."/>
            <person name="Land M."/>
            <person name="Hauser L."/>
            <person name="Kyrpides N."/>
            <person name="Ovchinnikova G."/>
            <person name="Stolz J."/>
        </authorList>
    </citation>
    <scope>NUCLEOTIDE SEQUENCE [LARGE SCALE GENOMIC DNA]</scope>
    <source>
        <strain evidence="1">MLS10</strain>
    </source>
</reference>
<organism evidence="1 2">
    <name type="scientific">Bacillus selenitireducens (strain ATCC 700615 / DSM 15326 / MLS10)</name>
    <dbReference type="NCBI Taxonomy" id="439292"/>
    <lineage>
        <taxon>Bacteria</taxon>
        <taxon>Bacillati</taxon>
        <taxon>Bacillota</taxon>
        <taxon>Bacilli</taxon>
        <taxon>Bacillales</taxon>
        <taxon>Bacillaceae</taxon>
        <taxon>Salisediminibacterium</taxon>
    </lineage>
</organism>
<protein>
    <submittedName>
        <fullName evidence="1">Thioesterase superfamily protein</fullName>
    </submittedName>
</protein>
<proteinExistence type="predicted"/>
<dbReference type="AlphaFoldDB" id="D6XSY1"/>
<gene>
    <name evidence="1" type="ordered locus">Bsel_1405</name>
</gene>
<keyword evidence="2" id="KW-1185">Reference proteome</keyword>
<name>D6XSY1_BACIE</name>
<dbReference type="PANTHER" id="PTHR31793:SF24">
    <property type="entry name" value="LONG-CHAIN ACYL-COA THIOESTERASE FADM"/>
    <property type="match status" value="1"/>
</dbReference>